<protein>
    <submittedName>
        <fullName evidence="2">Uncharacterized protein</fullName>
    </submittedName>
</protein>
<dbReference type="AlphaFoldDB" id="A0A8J2NRJ6"/>
<name>A0A8J2NRJ6_9HEXA</name>
<feature type="signal peptide" evidence="1">
    <location>
        <begin position="1"/>
        <end position="26"/>
    </location>
</feature>
<dbReference type="EMBL" id="CAJVCH010096012">
    <property type="protein sequence ID" value="CAG7723152.1"/>
    <property type="molecule type" value="Genomic_DNA"/>
</dbReference>
<accession>A0A8J2NRJ6</accession>
<keyword evidence="3" id="KW-1185">Reference proteome</keyword>
<keyword evidence="1" id="KW-0732">Signal</keyword>
<gene>
    <name evidence="2" type="ORF">AFUS01_LOCUS12254</name>
</gene>
<sequence>MKSIKGKLSFVLLGTIALLSFASVEGGSGGGVIQADSGDIEYNAKDANADTARAAMPGECTCVYHLSTLSNKAMTVKFHDIPQGAHVSLYKEPDPNTISAASVYDSSFSGQAIESSANRLTLRITQNCNDGQKVRMSWSTNSNVVAPSDLESEAFIFMDSPNGRTGWTGVQNTDRDVKYILPSSQPDVARKVTIQMEYKGDEFYWWENKPCYHSFSLGNLHKDYLHTLCTMGCRSGTFQTIMNGSVPMIAWGENKSGTSQFLPSILSLEWEEL</sequence>
<dbReference type="OrthoDB" id="8250202at2759"/>
<evidence type="ECO:0000313" key="2">
    <source>
        <dbReference type="EMBL" id="CAG7723152.1"/>
    </source>
</evidence>
<evidence type="ECO:0000313" key="3">
    <source>
        <dbReference type="Proteomes" id="UP000708208"/>
    </source>
</evidence>
<reference evidence="2" key="1">
    <citation type="submission" date="2021-06" db="EMBL/GenBank/DDBJ databases">
        <authorList>
            <person name="Hodson N. C."/>
            <person name="Mongue J. A."/>
            <person name="Jaron S. K."/>
        </authorList>
    </citation>
    <scope>NUCLEOTIDE SEQUENCE</scope>
</reference>
<evidence type="ECO:0000256" key="1">
    <source>
        <dbReference type="SAM" id="SignalP"/>
    </source>
</evidence>
<proteinExistence type="predicted"/>
<organism evidence="2 3">
    <name type="scientific">Allacma fusca</name>
    <dbReference type="NCBI Taxonomy" id="39272"/>
    <lineage>
        <taxon>Eukaryota</taxon>
        <taxon>Metazoa</taxon>
        <taxon>Ecdysozoa</taxon>
        <taxon>Arthropoda</taxon>
        <taxon>Hexapoda</taxon>
        <taxon>Collembola</taxon>
        <taxon>Symphypleona</taxon>
        <taxon>Sminthuridae</taxon>
        <taxon>Allacma</taxon>
    </lineage>
</organism>
<comment type="caution">
    <text evidence="2">The sequence shown here is derived from an EMBL/GenBank/DDBJ whole genome shotgun (WGS) entry which is preliminary data.</text>
</comment>
<dbReference type="Proteomes" id="UP000708208">
    <property type="component" value="Unassembled WGS sequence"/>
</dbReference>
<feature type="chain" id="PRO_5035147255" evidence="1">
    <location>
        <begin position="27"/>
        <end position="273"/>
    </location>
</feature>